<reference evidence="2 3" key="1">
    <citation type="submission" date="2019-11" db="EMBL/GenBank/DDBJ databases">
        <authorList>
            <person name="He Y."/>
        </authorList>
    </citation>
    <scope>NUCLEOTIDE SEQUENCE [LARGE SCALE GENOMIC DNA]</scope>
    <source>
        <strain evidence="2 3">SCSIO 58843</strain>
    </source>
</reference>
<dbReference type="PANTHER" id="PTHR43792">
    <property type="entry name" value="GNAT FAMILY, PUTATIVE (AFU_ORTHOLOGUE AFUA_3G00765)-RELATED-RELATED"/>
    <property type="match status" value="1"/>
</dbReference>
<dbReference type="Gene3D" id="3.40.630.30">
    <property type="match status" value="1"/>
</dbReference>
<gene>
    <name evidence="2" type="ORF">GH723_00865</name>
</gene>
<name>A0A5Q2RHI4_9ACTN</name>
<evidence type="ECO:0000313" key="3">
    <source>
        <dbReference type="Proteomes" id="UP000334019"/>
    </source>
</evidence>
<dbReference type="GO" id="GO:0016747">
    <property type="term" value="F:acyltransferase activity, transferring groups other than amino-acyl groups"/>
    <property type="evidence" value="ECO:0007669"/>
    <property type="project" value="InterPro"/>
</dbReference>
<accession>A0A5Q2RHI4</accession>
<proteinExistence type="predicted"/>
<dbReference type="PROSITE" id="PS51186">
    <property type="entry name" value="GNAT"/>
    <property type="match status" value="1"/>
</dbReference>
<dbReference type="PANTHER" id="PTHR43792:SF16">
    <property type="entry name" value="N-ACETYLTRANSFERASE DOMAIN-CONTAINING PROTEIN"/>
    <property type="match status" value="1"/>
</dbReference>
<dbReference type="KEGG" id="atq:GH723_00865"/>
<protein>
    <submittedName>
        <fullName evidence="2">GNAT family N-acetyltransferase</fullName>
    </submittedName>
</protein>
<organism evidence="2 3">
    <name type="scientific">Actinomarinicola tropica</name>
    <dbReference type="NCBI Taxonomy" id="2789776"/>
    <lineage>
        <taxon>Bacteria</taxon>
        <taxon>Bacillati</taxon>
        <taxon>Actinomycetota</taxon>
        <taxon>Acidimicrobiia</taxon>
        <taxon>Acidimicrobiales</taxon>
        <taxon>Iamiaceae</taxon>
        <taxon>Actinomarinicola</taxon>
    </lineage>
</organism>
<dbReference type="CDD" id="cd04301">
    <property type="entry name" value="NAT_SF"/>
    <property type="match status" value="1"/>
</dbReference>
<keyword evidence="3" id="KW-1185">Reference proteome</keyword>
<feature type="domain" description="N-acetyltransferase" evidence="1">
    <location>
        <begin position="10"/>
        <end position="168"/>
    </location>
</feature>
<dbReference type="RefSeq" id="WP_153757882.1">
    <property type="nucleotide sequence ID" value="NZ_CP045851.1"/>
</dbReference>
<sequence>MSPVLHGPGVVLRPLTDSDVDELLRILSTPEVSRWWEGYDRSRVLDELVAEGDGGSFGIVAGDAPDGPLVGLIQYYEQDDPDYRHSGVDLFVDPGRHRRGIGRAAISTLVRHLVDDLGHHRVIIDPPVENERAIAVFTSLGFRPVGTLRRYERHADGTWGDNMLLELIADELVPVEG</sequence>
<dbReference type="InterPro" id="IPR016181">
    <property type="entry name" value="Acyl_CoA_acyltransferase"/>
</dbReference>
<dbReference type="EMBL" id="CP045851">
    <property type="protein sequence ID" value="QGG93776.1"/>
    <property type="molecule type" value="Genomic_DNA"/>
</dbReference>
<dbReference type="AlphaFoldDB" id="A0A5Q2RHI4"/>
<dbReference type="Pfam" id="PF13302">
    <property type="entry name" value="Acetyltransf_3"/>
    <property type="match status" value="1"/>
</dbReference>
<keyword evidence="2" id="KW-0808">Transferase</keyword>
<dbReference type="InterPro" id="IPR000182">
    <property type="entry name" value="GNAT_dom"/>
</dbReference>
<dbReference type="Proteomes" id="UP000334019">
    <property type="component" value="Chromosome"/>
</dbReference>
<evidence type="ECO:0000259" key="1">
    <source>
        <dbReference type="PROSITE" id="PS51186"/>
    </source>
</evidence>
<dbReference type="InterPro" id="IPR051531">
    <property type="entry name" value="N-acetyltransferase"/>
</dbReference>
<evidence type="ECO:0000313" key="2">
    <source>
        <dbReference type="EMBL" id="QGG93776.1"/>
    </source>
</evidence>
<dbReference type="SUPFAM" id="SSF55729">
    <property type="entry name" value="Acyl-CoA N-acyltransferases (Nat)"/>
    <property type="match status" value="1"/>
</dbReference>